<dbReference type="GO" id="GO:0005886">
    <property type="term" value="C:plasma membrane"/>
    <property type="evidence" value="ECO:0007669"/>
    <property type="project" value="TreeGrafter"/>
</dbReference>
<dbReference type="InterPro" id="IPR025201">
    <property type="entry name" value="KdpD_TM"/>
</dbReference>
<dbReference type="GO" id="GO:0005737">
    <property type="term" value="C:cytoplasm"/>
    <property type="evidence" value="ECO:0007669"/>
    <property type="project" value="UniProtKB-ARBA"/>
</dbReference>
<protein>
    <recommendedName>
        <fullName evidence="3">histidine kinase</fullName>
        <ecNumber evidence="3">2.7.13.3</ecNumber>
    </recommendedName>
</protein>
<dbReference type="InterPro" id="IPR014729">
    <property type="entry name" value="Rossmann-like_a/b/a_fold"/>
</dbReference>
<keyword evidence="5" id="KW-0808">Transferase</keyword>
<dbReference type="Pfam" id="PF02518">
    <property type="entry name" value="HATPase_c"/>
    <property type="match status" value="1"/>
</dbReference>
<evidence type="ECO:0000256" key="5">
    <source>
        <dbReference type="ARBA" id="ARBA00022679"/>
    </source>
</evidence>
<dbReference type="InterPro" id="IPR029016">
    <property type="entry name" value="GAF-like_dom_sf"/>
</dbReference>
<dbReference type="FunFam" id="3.40.50.300:FF:000483">
    <property type="entry name" value="Sensor histidine kinase KdpD"/>
    <property type="match status" value="1"/>
</dbReference>
<feature type="domain" description="Histidine kinase" evidence="14">
    <location>
        <begin position="672"/>
        <end position="886"/>
    </location>
</feature>
<dbReference type="SUPFAM" id="SSF52402">
    <property type="entry name" value="Adenine nucleotide alpha hydrolases-like"/>
    <property type="match status" value="1"/>
</dbReference>
<feature type="transmembrane region" description="Helical" evidence="13">
    <location>
        <begin position="474"/>
        <end position="495"/>
    </location>
</feature>
<evidence type="ECO:0000256" key="4">
    <source>
        <dbReference type="ARBA" id="ARBA00022553"/>
    </source>
</evidence>
<dbReference type="SMART" id="SM00388">
    <property type="entry name" value="HisKA"/>
    <property type="match status" value="1"/>
</dbReference>
<dbReference type="Gene3D" id="3.30.565.10">
    <property type="entry name" value="Histidine kinase-like ATPase, C-terminal domain"/>
    <property type="match status" value="1"/>
</dbReference>
<dbReference type="PROSITE" id="PS50109">
    <property type="entry name" value="HIS_KIN"/>
    <property type="match status" value="1"/>
</dbReference>
<dbReference type="EMBL" id="CGIH01000038">
    <property type="protein sequence ID" value="CFX93348.1"/>
    <property type="molecule type" value="Genomic_DNA"/>
</dbReference>
<dbReference type="InterPro" id="IPR003661">
    <property type="entry name" value="HisK_dim/P_dom"/>
</dbReference>
<feature type="transmembrane region" description="Helical" evidence="13">
    <location>
        <begin position="420"/>
        <end position="438"/>
    </location>
</feature>
<evidence type="ECO:0000256" key="12">
    <source>
        <dbReference type="ARBA" id="ARBA00023136"/>
    </source>
</evidence>
<dbReference type="InterPro" id="IPR027417">
    <property type="entry name" value="P-loop_NTPase"/>
</dbReference>
<keyword evidence="10 13" id="KW-1133">Transmembrane helix</keyword>
<evidence type="ECO:0000256" key="3">
    <source>
        <dbReference type="ARBA" id="ARBA00012438"/>
    </source>
</evidence>
<dbReference type="SMART" id="SM00387">
    <property type="entry name" value="HATPase_c"/>
    <property type="match status" value="1"/>
</dbReference>
<dbReference type="Gene3D" id="3.40.50.620">
    <property type="entry name" value="HUPs"/>
    <property type="match status" value="1"/>
</dbReference>
<dbReference type="InterPro" id="IPR004358">
    <property type="entry name" value="Sig_transdc_His_kin-like_C"/>
</dbReference>
<comment type="catalytic activity">
    <reaction evidence="1">
        <text>ATP + protein L-histidine = ADP + protein N-phospho-L-histidine.</text>
        <dbReference type="EC" id="2.7.13.3"/>
    </reaction>
</comment>
<evidence type="ECO:0000256" key="6">
    <source>
        <dbReference type="ARBA" id="ARBA00022692"/>
    </source>
</evidence>
<keyword evidence="8 15" id="KW-0418">Kinase</keyword>
<evidence type="ECO:0000256" key="9">
    <source>
        <dbReference type="ARBA" id="ARBA00022840"/>
    </source>
</evidence>
<dbReference type="Pfam" id="PF00582">
    <property type="entry name" value="Usp"/>
    <property type="match status" value="1"/>
</dbReference>
<dbReference type="AlphaFoldDB" id="A0A0E4GBT1"/>
<dbReference type="Gene3D" id="3.40.50.300">
    <property type="entry name" value="P-loop containing nucleotide triphosphate hydrolases"/>
    <property type="match status" value="1"/>
</dbReference>
<keyword evidence="9" id="KW-0067">ATP-binding</keyword>
<dbReference type="InterPro" id="IPR038318">
    <property type="entry name" value="KdpD_sf"/>
</dbReference>
<dbReference type="EC" id="2.7.13.3" evidence="3"/>
<dbReference type="InterPro" id="IPR006016">
    <property type="entry name" value="UspA"/>
</dbReference>
<dbReference type="Gene3D" id="3.30.450.40">
    <property type="match status" value="1"/>
</dbReference>
<dbReference type="InterPro" id="IPR005467">
    <property type="entry name" value="His_kinase_dom"/>
</dbReference>
<dbReference type="Pfam" id="PF13493">
    <property type="entry name" value="DUF4118"/>
    <property type="match status" value="1"/>
</dbReference>
<dbReference type="CDD" id="cd00075">
    <property type="entry name" value="HATPase"/>
    <property type="match status" value="1"/>
</dbReference>
<evidence type="ECO:0000313" key="15">
    <source>
        <dbReference type="EMBL" id="CFX93348.1"/>
    </source>
</evidence>
<dbReference type="Pfam" id="PF00512">
    <property type="entry name" value="HisKA"/>
    <property type="match status" value="1"/>
</dbReference>
<evidence type="ECO:0000256" key="11">
    <source>
        <dbReference type="ARBA" id="ARBA00023012"/>
    </source>
</evidence>
<feature type="transmembrane region" description="Helical" evidence="13">
    <location>
        <begin position="445"/>
        <end position="462"/>
    </location>
</feature>
<dbReference type="SUPFAM" id="SSF47384">
    <property type="entry name" value="Homodimeric domain of signal transducing histidine kinase"/>
    <property type="match status" value="1"/>
</dbReference>
<evidence type="ECO:0000256" key="13">
    <source>
        <dbReference type="SAM" id="Phobius"/>
    </source>
</evidence>
<accession>A0A0E4GBT1</accession>
<evidence type="ECO:0000256" key="7">
    <source>
        <dbReference type="ARBA" id="ARBA00022741"/>
    </source>
</evidence>
<dbReference type="InterPro" id="IPR052023">
    <property type="entry name" value="Histidine_kinase_KdpD"/>
</dbReference>
<evidence type="ECO:0000259" key="14">
    <source>
        <dbReference type="PROSITE" id="PS50109"/>
    </source>
</evidence>
<dbReference type="InterPro" id="IPR036890">
    <property type="entry name" value="HATPase_C_sf"/>
</dbReference>
<evidence type="ECO:0000256" key="8">
    <source>
        <dbReference type="ARBA" id="ARBA00022777"/>
    </source>
</evidence>
<organism evidence="15 16">
    <name type="scientific">Syntrophomonas zehnderi OL-4</name>
    <dbReference type="NCBI Taxonomy" id="690567"/>
    <lineage>
        <taxon>Bacteria</taxon>
        <taxon>Bacillati</taxon>
        <taxon>Bacillota</taxon>
        <taxon>Clostridia</taxon>
        <taxon>Eubacteriales</taxon>
        <taxon>Syntrophomonadaceae</taxon>
        <taxon>Syntrophomonas</taxon>
    </lineage>
</organism>
<keyword evidence="11" id="KW-0902">Two-component regulatory system</keyword>
<dbReference type="Pfam" id="PF13492">
    <property type="entry name" value="GAF_3"/>
    <property type="match status" value="1"/>
</dbReference>
<proteinExistence type="predicted"/>
<keyword evidence="12 13" id="KW-0472">Membrane</keyword>
<comment type="subcellular location">
    <subcellularLocation>
        <location evidence="2">Membrane</location>
        <topology evidence="2">Multi-pass membrane protein</topology>
    </subcellularLocation>
</comment>
<sequence>MGMHKERRADPDALLDTMKKKGRGRLTVFLGAAAGVGKTYAMLEAARERRAEGVDVVAGWIETHGRRETEALVGDLEVLPPRLLEYRGRQFPEMDLDGLLDRKPEIALVDELAHTNIEGSRHSKRYQDVEELLAAGIDVYTAVNIQHLESANDIVARITGILVKETVPDTILKHAEIQLIDIPTEELLQRLKEGKVYVADKAAEAITKFFRPGNINALREMSLRYTALHVDNEMQTYMKAHAIEGPWPAGERVMVCISSSPFATQLIRAAHRMALRLKAEWLVVYVETPGIVSRSRLSRDRLLANLRLAEELGAEIISTSGTDIAAELLQIARSRNVTQVVIGKPLRPRLLDILRGSVVDQVIRSSEGFGVHVIPGHSAPKMDSPGWLSEKKRRNILPYAKMLGVVFLITLLLYPLHNQLGLVNVAMIYLLPILYSAVRWKRTAALLGAFASALCLDFFFIPPQQSLTVADIRYILSFAIFFVVAWVTGTMAARLKRQIDDAHQRESMVSALYGLSREIGAVYGIDEVLPAVIKKVEAVSKGAAVILLPGSNGSLELKADSESCPQKSLTDNEMAVAAWAFQHLQKAGQGTDTLSGAELVYFPLATEAGPVGVLGIRPTGSEKNLLREKTLFIEALANLAAVAVNRIQLAERAREVQIAADSERLRTALFNSISHDLRTPLTSIIGSVSGLLEEEQLYDAASRRIMLENIQQGALRMHHLVTNLLDMARLNSGFLQLNKQFCDIQDIIGVAVSRVEHLDTPSFSIYIEPGLPLVEVDFVLIEQVIVNLLDNAVKYSGNSLNISITAHRQAEKIEVAVADRGPGIAPENRETIFNSFFRLQSTANISGTGLGLAICKSIIEAHGGEIEATDNPGGGTVISFRIPPGEVKSVLTA</sequence>
<dbReference type="Pfam" id="PF02702">
    <property type="entry name" value="KdpD"/>
    <property type="match status" value="1"/>
</dbReference>
<keyword evidence="4" id="KW-0597">Phosphoprotein</keyword>
<dbReference type="STRING" id="690567.2238"/>
<dbReference type="Gene3D" id="1.10.287.130">
    <property type="match status" value="1"/>
</dbReference>
<dbReference type="PRINTS" id="PR00344">
    <property type="entry name" value="BCTRLSENSOR"/>
</dbReference>
<reference evidence="15 16" key="1">
    <citation type="submission" date="2015-03" db="EMBL/GenBank/DDBJ databases">
        <authorList>
            <person name="Murphy D."/>
        </authorList>
    </citation>
    <scope>NUCLEOTIDE SEQUENCE [LARGE SCALE GENOMIC DNA]</scope>
    <source>
        <strain evidence="15 16">OL-4</strain>
    </source>
</reference>
<dbReference type="InterPro" id="IPR003018">
    <property type="entry name" value="GAF"/>
</dbReference>
<evidence type="ECO:0000256" key="10">
    <source>
        <dbReference type="ARBA" id="ARBA00022989"/>
    </source>
</evidence>
<dbReference type="InterPro" id="IPR003852">
    <property type="entry name" value="Sig_transdc_His_kinase_KdpD_N"/>
</dbReference>
<keyword evidence="7" id="KW-0547">Nucleotide-binding</keyword>
<name>A0A0E4GBT1_9FIRM</name>
<dbReference type="Proteomes" id="UP000045545">
    <property type="component" value="Unassembled WGS sequence"/>
</dbReference>
<gene>
    <name evidence="15" type="ORF">2238</name>
</gene>
<dbReference type="GO" id="GO:0000155">
    <property type="term" value="F:phosphorelay sensor kinase activity"/>
    <property type="evidence" value="ECO:0007669"/>
    <property type="project" value="InterPro"/>
</dbReference>
<dbReference type="PANTHER" id="PTHR45569:SF1">
    <property type="entry name" value="SENSOR PROTEIN KDPD"/>
    <property type="match status" value="1"/>
</dbReference>
<dbReference type="Gene3D" id="1.20.120.620">
    <property type="entry name" value="Backbone structure of the membrane domain of e. Coli histidine kinase receptor kdpd"/>
    <property type="match status" value="1"/>
</dbReference>
<dbReference type="CDD" id="cd01987">
    <property type="entry name" value="USP_KdpD-like"/>
    <property type="match status" value="1"/>
</dbReference>
<feature type="transmembrane region" description="Helical" evidence="13">
    <location>
        <begin position="396"/>
        <end position="414"/>
    </location>
</feature>
<dbReference type="InterPro" id="IPR003594">
    <property type="entry name" value="HATPase_dom"/>
</dbReference>
<dbReference type="SUPFAM" id="SSF55874">
    <property type="entry name" value="ATPase domain of HSP90 chaperone/DNA topoisomerase II/histidine kinase"/>
    <property type="match status" value="1"/>
</dbReference>
<dbReference type="PANTHER" id="PTHR45569">
    <property type="entry name" value="SENSOR PROTEIN KDPD"/>
    <property type="match status" value="1"/>
</dbReference>
<dbReference type="InterPro" id="IPR036097">
    <property type="entry name" value="HisK_dim/P_sf"/>
</dbReference>
<evidence type="ECO:0000256" key="1">
    <source>
        <dbReference type="ARBA" id="ARBA00000085"/>
    </source>
</evidence>
<dbReference type="CDD" id="cd00082">
    <property type="entry name" value="HisKA"/>
    <property type="match status" value="1"/>
</dbReference>
<dbReference type="GO" id="GO:0005524">
    <property type="term" value="F:ATP binding"/>
    <property type="evidence" value="ECO:0007669"/>
    <property type="project" value="UniProtKB-KW"/>
</dbReference>
<evidence type="ECO:0000256" key="2">
    <source>
        <dbReference type="ARBA" id="ARBA00004141"/>
    </source>
</evidence>
<keyword evidence="6 13" id="KW-0812">Transmembrane</keyword>
<dbReference type="FunFam" id="3.30.565.10:FF:000006">
    <property type="entry name" value="Sensor histidine kinase WalK"/>
    <property type="match status" value="1"/>
</dbReference>
<evidence type="ECO:0000313" key="16">
    <source>
        <dbReference type="Proteomes" id="UP000045545"/>
    </source>
</evidence>
<keyword evidence="16" id="KW-1185">Reference proteome</keyword>